<evidence type="ECO:0008006" key="4">
    <source>
        <dbReference type="Google" id="ProtNLM"/>
    </source>
</evidence>
<dbReference type="AlphaFoldDB" id="A0AAV0Q7T7"/>
<comment type="caution">
    <text evidence="2">The sequence shown here is derived from an EMBL/GenBank/DDBJ whole genome shotgun (WGS) entry which is preliminary data.</text>
</comment>
<protein>
    <recommendedName>
        <fullName evidence="4">Maternal effect embryo arrest 60</fullName>
    </recommendedName>
</protein>
<evidence type="ECO:0000313" key="3">
    <source>
        <dbReference type="Proteomes" id="UP001154282"/>
    </source>
</evidence>
<dbReference type="Proteomes" id="UP001154282">
    <property type="component" value="Unassembled WGS sequence"/>
</dbReference>
<gene>
    <name evidence="2" type="ORF">LITE_LOCUS41675</name>
</gene>
<organism evidence="2 3">
    <name type="scientific">Linum tenue</name>
    <dbReference type="NCBI Taxonomy" id="586396"/>
    <lineage>
        <taxon>Eukaryota</taxon>
        <taxon>Viridiplantae</taxon>
        <taxon>Streptophyta</taxon>
        <taxon>Embryophyta</taxon>
        <taxon>Tracheophyta</taxon>
        <taxon>Spermatophyta</taxon>
        <taxon>Magnoliopsida</taxon>
        <taxon>eudicotyledons</taxon>
        <taxon>Gunneridae</taxon>
        <taxon>Pentapetalae</taxon>
        <taxon>rosids</taxon>
        <taxon>fabids</taxon>
        <taxon>Malpighiales</taxon>
        <taxon>Linaceae</taxon>
        <taxon>Linum</taxon>
    </lineage>
</organism>
<name>A0AAV0Q7T7_9ROSI</name>
<feature type="transmembrane region" description="Helical" evidence="1">
    <location>
        <begin position="76"/>
        <end position="95"/>
    </location>
</feature>
<sequence length="208" mass="21566">MKEGRRTKSISSPAKMSPSATTKIHVTALDGIVNVNSLFTLALFLGLSQPISSSAASLVTDPSCAAASSTGEDFLVFHVYAFSSFLFSSLVALAIKQAIVLSDNSAADITSATNFAAAVVDNVLGPGYYESLVHVNLKALRLGTLISGLGSILGCGFLTLALVNLVQIKLGVLSCGSLYTVAAIAPLVTLVPLASIVYVFLLLHAFTR</sequence>
<keyword evidence="3" id="KW-1185">Reference proteome</keyword>
<evidence type="ECO:0000313" key="2">
    <source>
        <dbReference type="EMBL" id="CAI0540423.1"/>
    </source>
</evidence>
<keyword evidence="1" id="KW-0472">Membrane</keyword>
<proteinExistence type="predicted"/>
<dbReference type="PANTHER" id="PTHR33430">
    <property type="entry name" value="MATERNAL EFFECT EMBRYO ARREST PROTEIN"/>
    <property type="match status" value="1"/>
</dbReference>
<reference evidence="2" key="1">
    <citation type="submission" date="2022-08" db="EMBL/GenBank/DDBJ databases">
        <authorList>
            <person name="Gutierrez-Valencia J."/>
        </authorList>
    </citation>
    <scope>NUCLEOTIDE SEQUENCE</scope>
</reference>
<feature type="transmembrane region" description="Helical" evidence="1">
    <location>
        <begin position="142"/>
        <end position="166"/>
    </location>
</feature>
<feature type="transmembrane region" description="Helical" evidence="1">
    <location>
        <begin position="178"/>
        <end position="203"/>
    </location>
</feature>
<keyword evidence="1" id="KW-1133">Transmembrane helix</keyword>
<dbReference type="PANTHER" id="PTHR33430:SF9">
    <property type="entry name" value="MATERNAL EFFECT EMBRYO ARREST 60"/>
    <property type="match status" value="1"/>
</dbReference>
<evidence type="ECO:0000256" key="1">
    <source>
        <dbReference type="SAM" id="Phobius"/>
    </source>
</evidence>
<keyword evidence="1" id="KW-0812">Transmembrane</keyword>
<dbReference type="EMBL" id="CAMGYJ010000009">
    <property type="protein sequence ID" value="CAI0540423.1"/>
    <property type="molecule type" value="Genomic_DNA"/>
</dbReference>
<accession>A0AAV0Q7T7</accession>